<sequence>MLVISSSNLRGRIELNPGERVALLGRNGSGKSTLINSVTCEGPFDFHVDGREFCDTRDYSLISAVFQEPSSQILARTLEDELKIMARFHEVDFELARKLMGPYLKTDFFRLSDGYRKRYVITSVLASKPRYVLLDEPFSNLDENAIRLVKEVIPQGSLIAEHRTREVRDMVDRAYLLSRDGILELSKETLWDESFLRNHGLRGFKLKVERVEHGNTLLDVGVGSLRVKVREGEVLCLTGPNGSGKTSLLKKLSGKVYVIFQNPDLQLFEDTVWGEVKRDDVMELFNLKELRDRSPFALSMGEKMRVLIASAFSSGFRVIGLDEPTAAMDGYGIQSLAEMISILKEEKRGIIMATHDDDVLTLCDSRIDL</sequence>
<dbReference type="GO" id="GO:0005524">
    <property type="term" value="F:ATP binding"/>
    <property type="evidence" value="ECO:0007669"/>
    <property type="project" value="UniProtKB-KW"/>
</dbReference>
<evidence type="ECO:0000256" key="1">
    <source>
        <dbReference type="ARBA" id="ARBA00004202"/>
    </source>
</evidence>
<evidence type="ECO:0000256" key="8">
    <source>
        <dbReference type="ARBA" id="ARBA00025157"/>
    </source>
</evidence>
<reference evidence="10 11" key="1">
    <citation type="submission" date="2012-01" db="EMBL/GenBank/DDBJ databases">
        <title>Improved High-Quality Draft sequence of Metallosphaera yellowstonensis MK1.</title>
        <authorList>
            <consortium name="US DOE Joint Genome Institute"/>
            <person name="Lucas S."/>
            <person name="Han J."/>
            <person name="Cheng J.-F."/>
            <person name="Goodwin L."/>
            <person name="Pitluck S."/>
            <person name="Peters L."/>
            <person name="Teshima H."/>
            <person name="Detter J.C."/>
            <person name="Han C."/>
            <person name="Tapia R."/>
            <person name="Land M."/>
            <person name="Hauser L."/>
            <person name="Kyrpides N."/>
            <person name="Kozubal M."/>
            <person name="Macur R.E."/>
            <person name="Jay Z."/>
            <person name="Inskeep W."/>
            <person name="Woyke T."/>
        </authorList>
    </citation>
    <scope>NUCLEOTIDE SEQUENCE [LARGE SCALE GENOMIC DNA]</scope>
    <source>
        <strain evidence="10 11">MK1</strain>
    </source>
</reference>
<dbReference type="Gene3D" id="3.40.50.300">
    <property type="entry name" value="P-loop containing nucleotide triphosphate hydrolases"/>
    <property type="match status" value="2"/>
</dbReference>
<evidence type="ECO:0000256" key="2">
    <source>
        <dbReference type="ARBA" id="ARBA00022448"/>
    </source>
</evidence>
<dbReference type="InterPro" id="IPR003593">
    <property type="entry name" value="AAA+_ATPase"/>
</dbReference>
<dbReference type="eggNOG" id="arCOG00188">
    <property type="taxonomic scope" value="Archaea"/>
</dbReference>
<dbReference type="InterPro" id="IPR015856">
    <property type="entry name" value="ABC_transpr_CbiO/EcfA_su"/>
</dbReference>
<keyword evidence="6" id="KW-1278">Translocase</keyword>
<evidence type="ECO:0000256" key="4">
    <source>
        <dbReference type="ARBA" id="ARBA00022741"/>
    </source>
</evidence>
<dbReference type="CDD" id="cd03225">
    <property type="entry name" value="ABC_cobalt_CbiO_domain1"/>
    <property type="match status" value="1"/>
</dbReference>
<dbReference type="InterPro" id="IPR050095">
    <property type="entry name" value="ECF_ABC_transporter_ATP-bd"/>
</dbReference>
<keyword evidence="2" id="KW-0813">Transport</keyword>
<dbReference type="GO" id="GO:0043190">
    <property type="term" value="C:ATP-binding cassette (ABC) transporter complex"/>
    <property type="evidence" value="ECO:0007669"/>
    <property type="project" value="TreeGrafter"/>
</dbReference>
<evidence type="ECO:0000256" key="7">
    <source>
        <dbReference type="ARBA" id="ARBA00023136"/>
    </source>
</evidence>
<keyword evidence="3" id="KW-1003">Cell membrane</keyword>
<dbReference type="Pfam" id="PF00005">
    <property type="entry name" value="ABC_tran"/>
    <property type="match status" value="2"/>
</dbReference>
<keyword evidence="4" id="KW-0547">Nucleotide-binding</keyword>
<evidence type="ECO:0000256" key="3">
    <source>
        <dbReference type="ARBA" id="ARBA00022475"/>
    </source>
</evidence>
<evidence type="ECO:0000259" key="9">
    <source>
        <dbReference type="PROSITE" id="PS50893"/>
    </source>
</evidence>
<dbReference type="GO" id="GO:0016887">
    <property type="term" value="F:ATP hydrolysis activity"/>
    <property type="evidence" value="ECO:0007669"/>
    <property type="project" value="InterPro"/>
</dbReference>
<comment type="subcellular location">
    <subcellularLocation>
        <location evidence="1">Cell membrane</location>
        <topology evidence="1">Peripheral membrane protein</topology>
    </subcellularLocation>
</comment>
<dbReference type="PANTHER" id="PTHR43553">
    <property type="entry name" value="HEAVY METAL TRANSPORTER"/>
    <property type="match status" value="1"/>
</dbReference>
<evidence type="ECO:0000313" key="11">
    <source>
        <dbReference type="Proteomes" id="UP000003980"/>
    </source>
</evidence>
<dbReference type="InterPro" id="IPR027417">
    <property type="entry name" value="P-loop_NTPase"/>
</dbReference>
<keyword evidence="5" id="KW-0067">ATP-binding</keyword>
<comment type="function">
    <text evidence="8">Probably part of an ABC transporter complex. Responsible for energy coupling to the transport system.</text>
</comment>
<organism evidence="10 11">
    <name type="scientific">Metallosphaera yellowstonensis MK1</name>
    <dbReference type="NCBI Taxonomy" id="671065"/>
    <lineage>
        <taxon>Archaea</taxon>
        <taxon>Thermoproteota</taxon>
        <taxon>Thermoprotei</taxon>
        <taxon>Sulfolobales</taxon>
        <taxon>Sulfolobaceae</taxon>
        <taxon>Metallosphaera</taxon>
    </lineage>
</organism>
<gene>
    <name evidence="10" type="ORF">MetMK1DRAFT_00020200</name>
</gene>
<dbReference type="RefSeq" id="WP_009073142.1">
    <property type="nucleotide sequence ID" value="NZ_JH597768.1"/>
</dbReference>
<dbReference type="EMBL" id="JH597768">
    <property type="protein sequence ID" value="EHP69271.1"/>
    <property type="molecule type" value="Genomic_DNA"/>
</dbReference>
<feature type="domain" description="ABC transporter" evidence="9">
    <location>
        <begin position="4"/>
        <end position="204"/>
    </location>
</feature>
<dbReference type="InterPro" id="IPR003439">
    <property type="entry name" value="ABC_transporter-like_ATP-bd"/>
</dbReference>
<keyword evidence="11" id="KW-1185">Reference proteome</keyword>
<dbReference type="GO" id="GO:0042626">
    <property type="term" value="F:ATPase-coupled transmembrane transporter activity"/>
    <property type="evidence" value="ECO:0007669"/>
    <property type="project" value="TreeGrafter"/>
</dbReference>
<evidence type="ECO:0000256" key="6">
    <source>
        <dbReference type="ARBA" id="ARBA00022967"/>
    </source>
</evidence>
<name>H2C644_9CREN</name>
<dbReference type="AlphaFoldDB" id="H2C644"/>
<dbReference type="HOGENOM" id="CLU_749282_0_0_2"/>
<accession>H2C644</accession>
<dbReference type="OrthoDB" id="35850at2157"/>
<proteinExistence type="predicted"/>
<evidence type="ECO:0000256" key="5">
    <source>
        <dbReference type="ARBA" id="ARBA00022840"/>
    </source>
</evidence>
<dbReference type="SMART" id="SM00382">
    <property type="entry name" value="AAA"/>
    <property type="match status" value="2"/>
</dbReference>
<dbReference type="SUPFAM" id="SSF52540">
    <property type="entry name" value="P-loop containing nucleoside triphosphate hydrolases"/>
    <property type="match status" value="2"/>
</dbReference>
<dbReference type="PANTHER" id="PTHR43553:SF27">
    <property type="entry name" value="ENERGY-COUPLING FACTOR TRANSPORTER ATP-BINDING PROTEIN ECFA2"/>
    <property type="match status" value="1"/>
</dbReference>
<dbReference type="Proteomes" id="UP000003980">
    <property type="component" value="Unassembled WGS sequence"/>
</dbReference>
<keyword evidence="7" id="KW-0472">Membrane</keyword>
<protein>
    <submittedName>
        <fullName evidence="10">ABC-type cobalt transport system, ATPase component</fullName>
    </submittedName>
</protein>
<evidence type="ECO:0000313" key="10">
    <source>
        <dbReference type="EMBL" id="EHP69271.1"/>
    </source>
</evidence>
<dbReference type="PROSITE" id="PS50893">
    <property type="entry name" value="ABC_TRANSPORTER_2"/>
    <property type="match status" value="1"/>
</dbReference>
<dbReference type="STRING" id="671065.MetMK1DRAFT_00020200"/>